<dbReference type="InterPro" id="IPR009030">
    <property type="entry name" value="Growth_fac_rcpt_cys_sf"/>
</dbReference>
<dbReference type="GO" id="GO:0005764">
    <property type="term" value="C:lysosome"/>
    <property type="evidence" value="ECO:0007669"/>
    <property type="project" value="TreeGrafter"/>
</dbReference>
<dbReference type="InterPro" id="IPR056608">
    <property type="entry name" value="Elapor1/2_GBD"/>
</dbReference>
<evidence type="ECO:0000313" key="13">
    <source>
        <dbReference type="Proteomes" id="UP000634236"/>
    </source>
</evidence>
<gene>
    <name evidence="12" type="ORF">VIDCHA_R02176</name>
</gene>
<dbReference type="Pfam" id="PF23091">
    <property type="entry name" value="TNFR_ELAPOR1_6th"/>
    <property type="match status" value="1"/>
</dbReference>
<dbReference type="InterPro" id="IPR056607">
    <property type="entry name" value="Elapor1/2_MRH"/>
</dbReference>
<feature type="non-terminal residue" evidence="12">
    <location>
        <position position="1058"/>
    </location>
</feature>
<keyword evidence="9" id="KW-0325">Glycoprotein</keyword>
<evidence type="ECO:0000259" key="11">
    <source>
        <dbReference type="PROSITE" id="PS51914"/>
    </source>
</evidence>
<dbReference type="EMBL" id="WBNB01000888">
    <property type="protein sequence ID" value="NXB86934.1"/>
    <property type="molecule type" value="Genomic_DNA"/>
</dbReference>
<dbReference type="PANTHER" id="PTHR22727:SF13">
    <property type="entry name" value="ENDOSOME_LYSOSOME-ASSOCIATED APOPTOSIS AND AUTOPHAGY REGULATOR 1"/>
    <property type="match status" value="1"/>
</dbReference>
<keyword evidence="8" id="KW-1015">Disulfide bond</keyword>
<dbReference type="InterPro" id="IPR056606">
    <property type="entry name" value="Elapor1/2_C"/>
</dbReference>
<dbReference type="GO" id="GO:0005886">
    <property type="term" value="C:plasma membrane"/>
    <property type="evidence" value="ECO:0007669"/>
    <property type="project" value="UniProtKB-SubCell"/>
</dbReference>
<keyword evidence="4 10" id="KW-0812">Transmembrane</keyword>
<dbReference type="SMART" id="SM01411">
    <property type="entry name" value="Ephrin_rec_like"/>
    <property type="match status" value="3"/>
</dbReference>
<dbReference type="Pfam" id="PF23031">
    <property type="entry name" value="GBD_ELAPOR1"/>
    <property type="match status" value="3"/>
</dbReference>
<evidence type="ECO:0000256" key="6">
    <source>
        <dbReference type="ARBA" id="ARBA00022989"/>
    </source>
</evidence>
<dbReference type="InterPro" id="IPR009011">
    <property type="entry name" value="Man6P_isomerase_rcpt-bd_dom_sf"/>
</dbReference>
<dbReference type="Proteomes" id="UP000634236">
    <property type="component" value="Unassembled WGS sequence"/>
</dbReference>
<dbReference type="PROSITE" id="PS51914">
    <property type="entry name" value="MRH"/>
    <property type="match status" value="1"/>
</dbReference>
<comment type="similarity">
    <text evidence="2">Belongs to the ELAPOR family.</text>
</comment>
<dbReference type="GO" id="GO:0070062">
    <property type="term" value="C:extracellular exosome"/>
    <property type="evidence" value="ECO:0007669"/>
    <property type="project" value="TreeGrafter"/>
</dbReference>
<dbReference type="PANTHER" id="PTHR22727">
    <property type="entry name" value="PROTEIN CBG13728"/>
    <property type="match status" value="1"/>
</dbReference>
<reference evidence="12" key="1">
    <citation type="submission" date="2019-09" db="EMBL/GenBank/DDBJ databases">
        <title>Bird 10,000 Genomes (B10K) Project - Family phase.</title>
        <authorList>
            <person name="Zhang G."/>
        </authorList>
    </citation>
    <scope>NUCLEOTIDE SEQUENCE</scope>
    <source>
        <strain evidence="12">OUT-0048</strain>
        <tissue evidence="12">Muscle</tissue>
    </source>
</reference>
<dbReference type="GO" id="GO:0000045">
    <property type="term" value="P:autophagosome assembly"/>
    <property type="evidence" value="ECO:0007669"/>
    <property type="project" value="TreeGrafter"/>
</dbReference>
<dbReference type="Pfam" id="PF23087">
    <property type="entry name" value="MRH_ELAPOR1_9th"/>
    <property type="match status" value="1"/>
</dbReference>
<dbReference type="AlphaFoldDB" id="A0A851KB75"/>
<evidence type="ECO:0000256" key="2">
    <source>
        <dbReference type="ARBA" id="ARBA00007627"/>
    </source>
</evidence>
<dbReference type="GO" id="GO:0005770">
    <property type="term" value="C:late endosome"/>
    <property type="evidence" value="ECO:0007669"/>
    <property type="project" value="TreeGrafter"/>
</dbReference>
<evidence type="ECO:0000313" key="12">
    <source>
        <dbReference type="EMBL" id="NXB86934.1"/>
    </source>
</evidence>
<dbReference type="InterPro" id="IPR056610">
    <property type="entry name" value="Elapor1/2_TNFR-like"/>
</dbReference>
<keyword evidence="3" id="KW-1003">Cell membrane</keyword>
<comment type="subcellular location">
    <subcellularLocation>
        <location evidence="1">Cell membrane</location>
        <topology evidence="1">Single-pass type I membrane protein</topology>
    </subcellularLocation>
</comment>
<accession>A0A851KB75</accession>
<dbReference type="InterPro" id="IPR039181">
    <property type="entry name" value="Elapor1/2"/>
</dbReference>
<feature type="transmembrane region" description="Helical" evidence="10">
    <location>
        <begin position="952"/>
        <end position="976"/>
    </location>
</feature>
<name>A0A851KB75_VIDCH</name>
<dbReference type="Pfam" id="PF23032">
    <property type="entry name" value="GBD_ELAPOR1-like_3rd"/>
    <property type="match status" value="1"/>
</dbReference>
<feature type="non-terminal residue" evidence="12">
    <location>
        <position position="1"/>
    </location>
</feature>
<dbReference type="GO" id="GO:0005802">
    <property type="term" value="C:trans-Golgi network"/>
    <property type="evidence" value="ECO:0007669"/>
    <property type="project" value="TreeGrafter"/>
</dbReference>
<comment type="caution">
    <text evidence="12">The sequence shown here is derived from an EMBL/GenBank/DDBJ whole genome shotgun (WGS) entry which is preliminary data.</text>
</comment>
<evidence type="ECO:0000256" key="8">
    <source>
        <dbReference type="ARBA" id="ARBA00023157"/>
    </source>
</evidence>
<dbReference type="GO" id="GO:0044090">
    <property type="term" value="P:positive regulation of vacuole organization"/>
    <property type="evidence" value="ECO:0007669"/>
    <property type="project" value="TreeGrafter"/>
</dbReference>
<dbReference type="InterPro" id="IPR011641">
    <property type="entry name" value="Tyr-kin_ephrin_A/B_rcpt-like"/>
</dbReference>
<dbReference type="SUPFAM" id="SSF50911">
    <property type="entry name" value="Mannose 6-phosphate receptor domain"/>
    <property type="match status" value="1"/>
</dbReference>
<evidence type="ECO:0000256" key="4">
    <source>
        <dbReference type="ARBA" id="ARBA00022692"/>
    </source>
</evidence>
<keyword evidence="13" id="KW-1185">Reference proteome</keyword>
<keyword evidence="6 10" id="KW-1133">Transmembrane helix</keyword>
<evidence type="ECO:0000256" key="3">
    <source>
        <dbReference type="ARBA" id="ARBA00022475"/>
    </source>
</evidence>
<evidence type="ECO:0000256" key="1">
    <source>
        <dbReference type="ARBA" id="ARBA00004251"/>
    </source>
</evidence>
<organism evidence="12 13">
    <name type="scientific">Vidua chalybeata</name>
    <name type="common">Village indigobird</name>
    <dbReference type="NCBI Taxonomy" id="81927"/>
    <lineage>
        <taxon>Eukaryota</taxon>
        <taxon>Metazoa</taxon>
        <taxon>Chordata</taxon>
        <taxon>Craniata</taxon>
        <taxon>Vertebrata</taxon>
        <taxon>Euteleostomi</taxon>
        <taxon>Archelosauria</taxon>
        <taxon>Archosauria</taxon>
        <taxon>Dinosauria</taxon>
        <taxon>Saurischia</taxon>
        <taxon>Theropoda</taxon>
        <taxon>Coelurosauria</taxon>
        <taxon>Aves</taxon>
        <taxon>Neognathae</taxon>
        <taxon>Neoaves</taxon>
        <taxon>Telluraves</taxon>
        <taxon>Australaves</taxon>
        <taxon>Passeriformes</taxon>
        <taxon>Passeroidea</taxon>
        <taxon>Estrildidae</taxon>
        <taxon>Viduinae</taxon>
        <taxon>Vidua</taxon>
    </lineage>
</organism>
<dbReference type="Pfam" id="PF07699">
    <property type="entry name" value="Ephrin_rec_like"/>
    <property type="match status" value="1"/>
</dbReference>
<protein>
    <submittedName>
        <fullName evidence="12">K1324 protein</fullName>
    </submittedName>
</protein>
<feature type="domain" description="MRH" evidence="11">
    <location>
        <begin position="706"/>
        <end position="903"/>
    </location>
</feature>
<evidence type="ECO:0000256" key="10">
    <source>
        <dbReference type="SAM" id="Phobius"/>
    </source>
</evidence>
<proteinExistence type="inferred from homology"/>
<evidence type="ECO:0000256" key="5">
    <source>
        <dbReference type="ARBA" id="ARBA00022729"/>
    </source>
</evidence>
<keyword evidence="7 10" id="KW-0472">Membrane</keyword>
<evidence type="ECO:0000256" key="9">
    <source>
        <dbReference type="ARBA" id="ARBA00023180"/>
    </source>
</evidence>
<dbReference type="InterPro" id="IPR056609">
    <property type="entry name" value="Elapor1-like_3rd"/>
</dbReference>
<dbReference type="Gene3D" id="2.10.50.10">
    <property type="entry name" value="Tumor Necrosis Factor Receptor, subunit A, domain 2"/>
    <property type="match status" value="1"/>
</dbReference>
<dbReference type="InterPro" id="IPR044865">
    <property type="entry name" value="MRH_dom"/>
</dbReference>
<dbReference type="Pfam" id="PF23089">
    <property type="entry name" value="ELAPOR1_C"/>
    <property type="match status" value="1"/>
</dbReference>
<evidence type="ECO:0000256" key="7">
    <source>
        <dbReference type="ARBA" id="ARBA00023136"/>
    </source>
</evidence>
<dbReference type="SUPFAM" id="SSF57184">
    <property type="entry name" value="Growth factor receptor domain"/>
    <property type="match status" value="1"/>
</dbReference>
<keyword evidence="5" id="KW-0732">Signal</keyword>
<sequence length="1058" mass="113708">LLQSEYHYEYTACDSSGSRWRVAVPHMPGLCTGLPDPVRGTECSFSCKAGEFLEMQTQTCRPCAAGTYSLGTGVRFDEWDEVPHGFANVATNLEVDDGFGDAAENCTASTWVPLGDYVASNTDECTATLMYAVSLKQSGTVTFEYIYPDSSIVFEFFVQNDQCQPTVEESRWMRTTEKGWELHSVELSRGNNVLYWRTTAFSVWSKVPKPVLVRNIGITGGWRQEGGVSGVAHPPPRYLSLLPLPGVAFTSECFPCKPGTFAPTAGSTACQPCPANTFSGKGATACQPCDPDTYAEPGSGSCKPRPPCTDKDFFYTHTACNASGEVTRGHPGVVSLSHGIPPAHPLPRQTQLMYKWAEPKICSEELPQAVRLPSSGVKTQCPPCNPGFAKGNGSTCQPCPYGFYSNGSACLSCPAGTEPALGLEYKWWNVLPPNMETTVLSGINFEYKGIAGSGRGCPFSVPCLGTARALSKCHCIPAGWEVAGDYIYTAAGASDSDFMILTLVVPGFSPPSPVLEDTESREVARITFVFETLCSVGCELYFMVVSGETQQFGGAQRIWVVPPPLSPQGVNSRTNTPVETWTGSTGKQSYTYLVEKNATMSFTWAFQRTPYHEAGRRFTSDVAKLYSINVTNVQGGVASFCRRCAPQPTGSCAPCSPGSAVDPSSGTCQPCPPGTYLRGHPSDGTPTCHPCGPGTHSNQLRSLCYNNCSLALALPGRMLHFEFPSLGRGAGVGTGPSFTPKGLRYSHHFRLSLCGHQGRKMASCADNVTAGRGGPARVVTSYVCQAIMVPPDVTGARAAVSSQPISLGDHLLGVTTSSVLDSIVSPPELFPPSHPDLPDIIFFFRSNDMTQPCSDGRVTTIRLRCDPLRLGTGTLAVPSKCPEGTCDGCTFHFLWVTAEGCPRCSSSHHRPIVGACIGGVQKTTYVWREPRLCHGGDALPPQVIQTCRSVDFWLKVGISTGTCTAVLLAALAAYFWKKTQKLEYKYSKLVMDAAARETDTTSPDSCAIMEGEDAEDELLFATEMSLFGKLKALTAKRMPDGFDSVPLKTSSSSTDREL</sequence>